<reference evidence="1 2" key="1">
    <citation type="journal article" date="2016" name="Nat. Commun.">
        <title>Thousands of microbial genomes shed light on interconnected biogeochemical processes in an aquifer system.</title>
        <authorList>
            <person name="Anantharaman K."/>
            <person name="Brown C.T."/>
            <person name="Hug L.A."/>
            <person name="Sharon I."/>
            <person name="Castelle C.J."/>
            <person name="Probst A.J."/>
            <person name="Thomas B.C."/>
            <person name="Singh A."/>
            <person name="Wilkins M.J."/>
            <person name="Karaoz U."/>
            <person name="Brodie E.L."/>
            <person name="Williams K.H."/>
            <person name="Hubbard S.S."/>
            <person name="Banfield J.F."/>
        </authorList>
    </citation>
    <scope>NUCLEOTIDE SEQUENCE [LARGE SCALE GENOMIC DNA]</scope>
</reference>
<evidence type="ECO:0000313" key="2">
    <source>
        <dbReference type="Proteomes" id="UP000178449"/>
    </source>
</evidence>
<protein>
    <recommendedName>
        <fullName evidence="3">DUF2225 domain-containing protein</fullName>
    </recommendedName>
</protein>
<accession>A0A1F6GAM3</accession>
<dbReference type="SUPFAM" id="SSF158682">
    <property type="entry name" value="TerB-like"/>
    <property type="match status" value="1"/>
</dbReference>
<evidence type="ECO:0000313" key="1">
    <source>
        <dbReference type="EMBL" id="OGG95162.1"/>
    </source>
</evidence>
<organism evidence="1 2">
    <name type="scientific">Candidatus Lambdaproteobacteria bacterium RIFOXYD2_FULL_50_16</name>
    <dbReference type="NCBI Taxonomy" id="1817772"/>
    <lineage>
        <taxon>Bacteria</taxon>
        <taxon>Pseudomonadati</taxon>
        <taxon>Pseudomonadota</taxon>
        <taxon>Candidatus Lambdaproteobacteria</taxon>
    </lineage>
</organism>
<dbReference type="Pfam" id="PF09986">
    <property type="entry name" value="DUF2225"/>
    <property type="match status" value="1"/>
</dbReference>
<dbReference type="Gene3D" id="1.10.3680.10">
    <property type="entry name" value="TerB-like"/>
    <property type="match status" value="1"/>
</dbReference>
<gene>
    <name evidence="1" type="ORF">A2527_08295</name>
</gene>
<dbReference type="InterPro" id="IPR029024">
    <property type="entry name" value="TerB-like"/>
</dbReference>
<dbReference type="AlphaFoldDB" id="A0A1F6GAM3"/>
<comment type="caution">
    <text evidence="1">The sequence shown here is derived from an EMBL/GenBank/DDBJ whole genome shotgun (WGS) entry which is preliminary data.</text>
</comment>
<dbReference type="Proteomes" id="UP000178449">
    <property type="component" value="Unassembled WGS sequence"/>
</dbReference>
<sequence>MPIDVTKLNQEQVSWYTSILINTVLADANVASSEVKYIKQVIKVIDDPDARDKLIRSLEDKKLTPLTQPKGLVKRQLGEILTELLEICISDLELERIEEEWAWKVAKVFDFHDMYTRECITWANEGLVAKRLQQTLISKTINDEEFIVPIKALNVEQKKWYVDVIVSTLINEGVKEQYEVDLLKKMLMSSESKDEQLQLRQHVLMKHRPPLKRPPKMPDELLVMIFMEVVQISIRLGEMGYTASQYLKVLADLSRMPTKTYTDVMDWCNRLVAWKQRKKNLLANVRLNTSDEDQEAESRGLLVTHPQCNSIQVRKVKCFICESTEEFSFFQIKANSHKLANNIFNVQAYKEANEGFDLFDYNKVRVCVCPHCYFASIKKGHFKLNDKEKTPKELDDRRFQEQWVGSIEKRAALLGEYRLEIKDIGRSNNTVLNTYELAIQASQELAAQWDSDQWRAQVINLKMHQAEILWGQGRNEEAQAKLQDALTEAERLFVKSKENTTAFRLGRLLLMGALYFTSSDKMGQYYEFFRTFKDERAKGLPNEEQAEFMRYFTEVGNIWDRRELYAKAELDGFHIKKFKRAKKEEE</sequence>
<dbReference type="InterPro" id="IPR018708">
    <property type="entry name" value="DUF2225"/>
</dbReference>
<proteinExistence type="predicted"/>
<dbReference type="EMBL" id="MFNE01000026">
    <property type="protein sequence ID" value="OGG95162.1"/>
    <property type="molecule type" value="Genomic_DNA"/>
</dbReference>
<name>A0A1F6GAM3_9PROT</name>
<evidence type="ECO:0008006" key="3">
    <source>
        <dbReference type="Google" id="ProtNLM"/>
    </source>
</evidence>